<proteinExistence type="predicted"/>
<comment type="caution">
    <text evidence="2">The sequence shown here is derived from an EMBL/GenBank/DDBJ whole genome shotgun (WGS) entry which is preliminary data.</text>
</comment>
<evidence type="ECO:0000259" key="1">
    <source>
        <dbReference type="Pfam" id="PF02403"/>
    </source>
</evidence>
<dbReference type="EMBL" id="BARS01020524">
    <property type="protein sequence ID" value="GAG08289.1"/>
    <property type="molecule type" value="Genomic_DNA"/>
</dbReference>
<gene>
    <name evidence="2" type="ORF">S01H1_33081</name>
</gene>
<dbReference type="AlphaFoldDB" id="X0UR23"/>
<accession>X0UR23</accession>
<dbReference type="GO" id="GO:0000166">
    <property type="term" value="F:nucleotide binding"/>
    <property type="evidence" value="ECO:0007669"/>
    <property type="project" value="InterPro"/>
</dbReference>
<dbReference type="InterPro" id="IPR015866">
    <property type="entry name" value="Ser-tRNA-synth_1_N"/>
</dbReference>
<protein>
    <recommendedName>
        <fullName evidence="1">Serine-tRNA synthetase type1 N-terminal domain-containing protein</fullName>
    </recommendedName>
</protein>
<dbReference type="Pfam" id="PF02403">
    <property type="entry name" value="Seryl_tRNA_N"/>
    <property type="match status" value="1"/>
</dbReference>
<reference evidence="2" key="1">
    <citation type="journal article" date="2014" name="Front. Microbiol.">
        <title>High frequency of phylogenetically diverse reductive dehalogenase-homologous genes in deep subseafloor sedimentary metagenomes.</title>
        <authorList>
            <person name="Kawai M."/>
            <person name="Futagami T."/>
            <person name="Toyoda A."/>
            <person name="Takaki Y."/>
            <person name="Nishi S."/>
            <person name="Hori S."/>
            <person name="Arai W."/>
            <person name="Tsubouchi T."/>
            <person name="Morono Y."/>
            <person name="Uchiyama I."/>
            <person name="Ito T."/>
            <person name="Fujiyama A."/>
            <person name="Inagaki F."/>
            <person name="Takami H."/>
        </authorList>
    </citation>
    <scope>NUCLEOTIDE SEQUENCE</scope>
    <source>
        <strain evidence="2">Expedition CK06-06</strain>
    </source>
</reference>
<dbReference type="Gene3D" id="1.10.287.40">
    <property type="entry name" value="Serine-tRNA synthetase, tRNA binding domain"/>
    <property type="match status" value="1"/>
</dbReference>
<name>X0UR23_9ZZZZ</name>
<feature type="domain" description="Serine-tRNA synthetase type1 N-terminal" evidence="1">
    <location>
        <begin position="1"/>
        <end position="53"/>
    </location>
</feature>
<organism evidence="2">
    <name type="scientific">marine sediment metagenome</name>
    <dbReference type="NCBI Taxonomy" id="412755"/>
    <lineage>
        <taxon>unclassified sequences</taxon>
        <taxon>metagenomes</taxon>
        <taxon>ecological metagenomes</taxon>
    </lineage>
</organism>
<dbReference type="InterPro" id="IPR010978">
    <property type="entry name" value="tRNA-bd_arm"/>
</dbReference>
<evidence type="ECO:0000313" key="2">
    <source>
        <dbReference type="EMBL" id="GAG08289.1"/>
    </source>
</evidence>
<dbReference type="InterPro" id="IPR042103">
    <property type="entry name" value="SerRS_1_N_sf"/>
</dbReference>
<dbReference type="SUPFAM" id="SSF46589">
    <property type="entry name" value="tRNA-binding arm"/>
    <property type="match status" value="1"/>
</dbReference>
<sequence>MLDINFIREHPDEVKEALGKLYTTAPIDEILELDKKRREILQEVEQLKAKRNA</sequence>
<feature type="non-terminal residue" evidence="2">
    <location>
        <position position="53"/>
    </location>
</feature>